<dbReference type="InterPro" id="IPR040378">
    <property type="entry name" value="BASL"/>
</dbReference>
<dbReference type="RefSeq" id="XP_022755674.1">
    <property type="nucleotide sequence ID" value="XM_022899939.1"/>
</dbReference>
<dbReference type="PANTHER" id="PTHR33914:SF17">
    <property type="match status" value="1"/>
</dbReference>
<keyword evidence="2" id="KW-1185">Reference proteome</keyword>
<organism evidence="2 3">
    <name type="scientific">Durio zibethinus</name>
    <name type="common">Durian</name>
    <dbReference type="NCBI Taxonomy" id="66656"/>
    <lineage>
        <taxon>Eukaryota</taxon>
        <taxon>Viridiplantae</taxon>
        <taxon>Streptophyta</taxon>
        <taxon>Embryophyta</taxon>
        <taxon>Tracheophyta</taxon>
        <taxon>Spermatophyta</taxon>
        <taxon>Magnoliopsida</taxon>
        <taxon>eudicotyledons</taxon>
        <taxon>Gunneridae</taxon>
        <taxon>Pentapetalae</taxon>
        <taxon>rosids</taxon>
        <taxon>malvids</taxon>
        <taxon>Malvales</taxon>
        <taxon>Malvaceae</taxon>
        <taxon>Helicteroideae</taxon>
        <taxon>Durio</taxon>
    </lineage>
</organism>
<evidence type="ECO:0000256" key="1">
    <source>
        <dbReference type="SAM" id="MobiDB-lite"/>
    </source>
</evidence>
<proteinExistence type="predicted"/>
<dbReference type="PANTHER" id="PTHR33914">
    <property type="entry name" value="18S PRE-RIBOSOMAL ASSEMBLY PROTEIN GAR2-LIKE PROTEIN"/>
    <property type="match status" value="1"/>
</dbReference>
<evidence type="ECO:0000313" key="3">
    <source>
        <dbReference type="RefSeq" id="XP_022755674.1"/>
    </source>
</evidence>
<dbReference type="OrthoDB" id="1300198at2759"/>
<dbReference type="GO" id="GO:0009786">
    <property type="term" value="P:regulation of asymmetric cell division"/>
    <property type="evidence" value="ECO:0007669"/>
    <property type="project" value="InterPro"/>
</dbReference>
<protein>
    <submittedName>
        <fullName evidence="3">Uncharacterized protein LOC111303575</fullName>
    </submittedName>
</protein>
<gene>
    <name evidence="3" type="primary">LOC111303575</name>
</gene>
<sequence>MEESRIMELTLSWLGRIQSCTASPSEAERSKEENEVHNTCETFLASDMPELVLFIQESDYQSVTDIFIDREVPSWSGLNYKDISSKFRQHVDTNSEGPRKNLSIMSNEIEQDFQNYARKQHALDDLMKLKIIRSNDSVSLNHFKPSAAESIGDNSHLREVSSHSEAESGSTLHFSDSSLTTMCSLKEFLEGPECQQTHKTENLSRTKDRISQSLTVSSQSFINQLGQGDCGSFAVNPLSSPIPCSGSISLQSTSSTASNHSFALPILPSEWNGSPVRMVEADQQEPRKHRRFQIYSFFFPFEVLHMCSFPDPYSYLPTLPLSKLGTMLIAKQLARTEIWVSSFDFSFHFSSAVPQLQGFSTNFT</sequence>
<dbReference type="GeneID" id="111303575"/>
<dbReference type="AlphaFoldDB" id="A0A6P5ZSH1"/>
<dbReference type="Proteomes" id="UP000515121">
    <property type="component" value="Unplaced"/>
</dbReference>
<name>A0A6P5ZSH1_DURZI</name>
<evidence type="ECO:0000313" key="2">
    <source>
        <dbReference type="Proteomes" id="UP000515121"/>
    </source>
</evidence>
<reference evidence="3" key="1">
    <citation type="submission" date="2025-08" db="UniProtKB">
        <authorList>
            <consortium name="RefSeq"/>
        </authorList>
    </citation>
    <scope>IDENTIFICATION</scope>
    <source>
        <tissue evidence="3">Fruit stalk</tissue>
    </source>
</reference>
<feature type="compositionally biased region" description="Basic and acidic residues" evidence="1">
    <location>
        <begin position="155"/>
        <end position="166"/>
    </location>
</feature>
<dbReference type="KEGG" id="dzi:111303575"/>
<feature type="region of interest" description="Disordered" evidence="1">
    <location>
        <begin position="151"/>
        <end position="173"/>
    </location>
</feature>
<accession>A0A6P5ZSH1</accession>